<organism evidence="12 13">
    <name type="scientific">Mesobacillus subterraneus</name>
    <dbReference type="NCBI Taxonomy" id="285983"/>
    <lineage>
        <taxon>Bacteria</taxon>
        <taxon>Bacillati</taxon>
        <taxon>Bacillota</taxon>
        <taxon>Bacilli</taxon>
        <taxon>Bacillales</taxon>
        <taxon>Bacillaceae</taxon>
        <taxon>Mesobacillus</taxon>
    </lineage>
</organism>
<evidence type="ECO:0000256" key="3">
    <source>
        <dbReference type="ARBA" id="ARBA00022475"/>
    </source>
</evidence>
<dbReference type="AlphaFoldDB" id="A0A0D6Z6X7"/>
<evidence type="ECO:0000256" key="5">
    <source>
        <dbReference type="ARBA" id="ARBA00022741"/>
    </source>
</evidence>
<dbReference type="RefSeq" id="WP_044396165.1">
    <property type="nucleotide sequence ID" value="NZ_JXIQ01000186.1"/>
</dbReference>
<feature type="transmembrane region" description="Helical" evidence="9">
    <location>
        <begin position="132"/>
        <end position="152"/>
    </location>
</feature>
<gene>
    <name evidence="12" type="ORF">UB32_17425</name>
</gene>
<evidence type="ECO:0000256" key="9">
    <source>
        <dbReference type="SAM" id="Phobius"/>
    </source>
</evidence>
<evidence type="ECO:0000313" key="12">
    <source>
        <dbReference type="EMBL" id="KIY20776.1"/>
    </source>
</evidence>
<dbReference type="GO" id="GO:0015421">
    <property type="term" value="F:ABC-type oligopeptide transporter activity"/>
    <property type="evidence" value="ECO:0007669"/>
    <property type="project" value="TreeGrafter"/>
</dbReference>
<dbReference type="Gene3D" id="3.40.50.300">
    <property type="entry name" value="P-loop containing nucleotide triphosphate hydrolases"/>
    <property type="match status" value="1"/>
</dbReference>
<dbReference type="GO" id="GO:0005524">
    <property type="term" value="F:ATP binding"/>
    <property type="evidence" value="ECO:0007669"/>
    <property type="project" value="UniProtKB-KW"/>
</dbReference>
<dbReference type="SUPFAM" id="SSF52540">
    <property type="entry name" value="P-loop containing nucleoside triphosphate hydrolases"/>
    <property type="match status" value="1"/>
</dbReference>
<accession>A0A0D6Z6X7</accession>
<keyword evidence="8 9" id="KW-0472">Membrane</keyword>
<feature type="domain" description="ABC transmembrane type-1" evidence="11">
    <location>
        <begin position="15"/>
        <end position="297"/>
    </location>
</feature>
<name>A0A0D6Z6X7_9BACI</name>
<dbReference type="InterPro" id="IPR003439">
    <property type="entry name" value="ABC_transporter-like_ATP-bd"/>
</dbReference>
<keyword evidence="13" id="KW-1185">Reference proteome</keyword>
<evidence type="ECO:0000256" key="4">
    <source>
        <dbReference type="ARBA" id="ARBA00022692"/>
    </source>
</evidence>
<protein>
    <submittedName>
        <fullName evidence="12">ABC transporter ATP-binding protein</fullName>
    </submittedName>
</protein>
<comment type="subcellular location">
    <subcellularLocation>
        <location evidence="1">Cell membrane</location>
        <topology evidence="1">Multi-pass membrane protein</topology>
    </subcellularLocation>
</comment>
<dbReference type="FunFam" id="3.40.50.300:FF:000221">
    <property type="entry name" value="Multidrug ABC transporter ATP-binding protein"/>
    <property type="match status" value="1"/>
</dbReference>
<dbReference type="OrthoDB" id="9770415at2"/>
<dbReference type="Proteomes" id="UP000032512">
    <property type="component" value="Unassembled WGS sequence"/>
</dbReference>
<dbReference type="Pfam" id="PF00005">
    <property type="entry name" value="ABC_tran"/>
    <property type="match status" value="1"/>
</dbReference>
<keyword evidence="6 12" id="KW-0067">ATP-binding</keyword>
<dbReference type="EMBL" id="JXIQ01000186">
    <property type="protein sequence ID" value="KIY20776.1"/>
    <property type="molecule type" value="Genomic_DNA"/>
</dbReference>
<feature type="transmembrane region" description="Helical" evidence="9">
    <location>
        <begin position="277"/>
        <end position="296"/>
    </location>
</feature>
<feature type="domain" description="ABC transporter" evidence="10">
    <location>
        <begin position="332"/>
        <end position="565"/>
    </location>
</feature>
<dbReference type="PROSITE" id="PS50893">
    <property type="entry name" value="ABC_TRANSPORTER_2"/>
    <property type="match status" value="1"/>
</dbReference>
<feature type="transmembrane region" description="Helical" evidence="9">
    <location>
        <begin position="12"/>
        <end position="34"/>
    </location>
</feature>
<reference evidence="12 13" key="1">
    <citation type="submission" date="2015-01" db="EMBL/GenBank/DDBJ databases">
        <title>Draft genome sequences of the supercritical CO2 tolerant bacteria Bacillus subterraneus MITOT1 and Bacillus cereus MIT0214.</title>
        <authorList>
            <person name="Peet K.C."/>
            <person name="Thompson J.R."/>
        </authorList>
    </citation>
    <scope>NUCLEOTIDE SEQUENCE [LARGE SCALE GENOMIC DNA]</scope>
    <source>
        <strain evidence="12 13">MITOT1</strain>
    </source>
</reference>
<evidence type="ECO:0000259" key="10">
    <source>
        <dbReference type="PROSITE" id="PS50893"/>
    </source>
</evidence>
<keyword evidence="4 9" id="KW-0812">Transmembrane</keyword>
<proteinExistence type="predicted"/>
<dbReference type="InterPro" id="IPR003593">
    <property type="entry name" value="AAA+_ATPase"/>
</dbReference>
<dbReference type="GO" id="GO:0005886">
    <property type="term" value="C:plasma membrane"/>
    <property type="evidence" value="ECO:0007669"/>
    <property type="project" value="UniProtKB-SubCell"/>
</dbReference>
<dbReference type="SMART" id="SM00382">
    <property type="entry name" value="AAA"/>
    <property type="match status" value="1"/>
</dbReference>
<dbReference type="InterPro" id="IPR027417">
    <property type="entry name" value="P-loop_NTPase"/>
</dbReference>
<dbReference type="InterPro" id="IPR039421">
    <property type="entry name" value="Type_1_exporter"/>
</dbReference>
<evidence type="ECO:0000259" key="11">
    <source>
        <dbReference type="PROSITE" id="PS50929"/>
    </source>
</evidence>
<keyword evidence="7 9" id="KW-1133">Transmembrane helix</keyword>
<dbReference type="InterPro" id="IPR017871">
    <property type="entry name" value="ABC_transporter-like_CS"/>
</dbReference>
<feature type="transmembrane region" description="Helical" evidence="9">
    <location>
        <begin position="54"/>
        <end position="75"/>
    </location>
</feature>
<keyword evidence="5" id="KW-0547">Nucleotide-binding</keyword>
<evidence type="ECO:0000256" key="2">
    <source>
        <dbReference type="ARBA" id="ARBA00022448"/>
    </source>
</evidence>
<dbReference type="PROSITE" id="PS00211">
    <property type="entry name" value="ABC_TRANSPORTER_1"/>
    <property type="match status" value="1"/>
</dbReference>
<keyword evidence="3" id="KW-1003">Cell membrane</keyword>
<dbReference type="PATRIC" id="fig|285983.3.peg.2959"/>
<dbReference type="PANTHER" id="PTHR43394">
    <property type="entry name" value="ATP-DEPENDENT PERMEASE MDL1, MITOCHONDRIAL"/>
    <property type="match status" value="1"/>
</dbReference>
<dbReference type="PROSITE" id="PS50929">
    <property type="entry name" value="ABC_TM1F"/>
    <property type="match status" value="1"/>
</dbReference>
<dbReference type="SUPFAM" id="SSF90123">
    <property type="entry name" value="ABC transporter transmembrane region"/>
    <property type="match status" value="1"/>
</dbReference>
<dbReference type="GO" id="GO:0016887">
    <property type="term" value="F:ATP hydrolysis activity"/>
    <property type="evidence" value="ECO:0007669"/>
    <property type="project" value="InterPro"/>
</dbReference>
<dbReference type="PANTHER" id="PTHR43394:SF1">
    <property type="entry name" value="ATP-BINDING CASSETTE SUB-FAMILY B MEMBER 10, MITOCHONDRIAL"/>
    <property type="match status" value="1"/>
</dbReference>
<dbReference type="InterPro" id="IPR036640">
    <property type="entry name" value="ABC1_TM_sf"/>
</dbReference>
<dbReference type="Gene3D" id="1.20.1560.10">
    <property type="entry name" value="ABC transporter type 1, transmembrane domain"/>
    <property type="match status" value="1"/>
</dbReference>
<evidence type="ECO:0000256" key="6">
    <source>
        <dbReference type="ARBA" id="ARBA00022840"/>
    </source>
</evidence>
<dbReference type="CDD" id="cd18548">
    <property type="entry name" value="ABC_6TM_Tm287_like"/>
    <property type="match status" value="1"/>
</dbReference>
<evidence type="ECO:0000256" key="7">
    <source>
        <dbReference type="ARBA" id="ARBA00022989"/>
    </source>
</evidence>
<feature type="transmembrane region" description="Helical" evidence="9">
    <location>
        <begin position="158"/>
        <end position="180"/>
    </location>
</feature>
<evidence type="ECO:0000256" key="8">
    <source>
        <dbReference type="ARBA" id="ARBA00023136"/>
    </source>
</evidence>
<evidence type="ECO:0000256" key="1">
    <source>
        <dbReference type="ARBA" id="ARBA00004651"/>
    </source>
</evidence>
<keyword evidence="2" id="KW-0813">Transport</keyword>
<dbReference type="Pfam" id="PF00664">
    <property type="entry name" value="ABC_membrane"/>
    <property type="match status" value="1"/>
</dbReference>
<dbReference type="InterPro" id="IPR011527">
    <property type="entry name" value="ABC1_TM_dom"/>
</dbReference>
<comment type="caution">
    <text evidence="12">The sequence shown here is derived from an EMBL/GenBank/DDBJ whole genome shotgun (WGS) entry which is preliminary data.</text>
</comment>
<evidence type="ECO:0000313" key="13">
    <source>
        <dbReference type="Proteomes" id="UP000032512"/>
    </source>
</evidence>
<sequence length="574" mass="63558">MSIFSFVKPYRIPIAAALSLMLVELAVELIQPLLIAKIIDEGIVAKDLDTVIKWGGVMLGISLLAFVSGIANSFLAAHAGQSFGFDIRERLFSKVQSFSFTNFSHFSSSSLITRITNDVTQLQNTFFMSLRIALRAPLLVIGGIVMAMLVHVKLAMPFVIIIPPLLIFLIWIMTKAAGLFKSVQRRLDRVNGVMRENLVGMRLIKAFARGDYEGTRFEKSNDQLKNRTVFALRVTESTIPVLLLFMNLSVIVVLWFGKIDVQSGRVSVGEVVAIVNYAARITAAFSMFSWIIMVFSRSRASAERVMEVLNEGIDLEDTAGSQDGYEISAGEIEFDKVSFQFPNTNIPILDDLSFKISKGETVAVLGATGAGKTAMFQLIPRLYDVTSGEIRIDGRNIQELKLRSLREAIGYVPQESLLFTGSIKENLAWGKQNATEEELIEAAKDAQIHETIEKLPNQYDTLLGQKGVNLSGGQKQRLSIARALIKKPKILLLDDSTSALDLKTEAKLLLAIRNYDCTTVIITQKVSTAKDADKILLLEDGSLIGFGEHEHLLKSSSLYQEIYSSQFGEVKADW</sequence>
<feature type="transmembrane region" description="Helical" evidence="9">
    <location>
        <begin position="237"/>
        <end position="257"/>
    </location>
</feature>